<dbReference type="GO" id="GO:0016051">
    <property type="term" value="P:carbohydrate biosynthetic process"/>
    <property type="evidence" value="ECO:0007669"/>
    <property type="project" value="InterPro"/>
</dbReference>
<keyword evidence="9 11" id="KW-0325">Glycoprotein</keyword>
<comment type="subcellular location">
    <subcellularLocation>
        <location evidence="1 11">Golgi apparatus membrane</location>
        <topology evidence="1 11">Single-pass type II membrane protein</topology>
    </subcellularLocation>
</comment>
<dbReference type="Pfam" id="PF03567">
    <property type="entry name" value="Sulfotransfer_2"/>
    <property type="match status" value="1"/>
</dbReference>
<evidence type="ECO:0000256" key="3">
    <source>
        <dbReference type="ARBA" id="ARBA00022679"/>
    </source>
</evidence>
<evidence type="ECO:0000256" key="9">
    <source>
        <dbReference type="ARBA" id="ARBA00023180"/>
    </source>
</evidence>
<dbReference type="PANTHER" id="PTHR12137">
    <property type="entry name" value="CARBOHYDRATE SULFOTRANSFERASE"/>
    <property type="match status" value="1"/>
</dbReference>
<protein>
    <recommendedName>
        <fullName evidence="11">Carbohydrate sulfotransferase</fullName>
        <ecNumber evidence="11">2.8.2.-</ecNumber>
    </recommendedName>
</protein>
<dbReference type="GO" id="GO:0000139">
    <property type="term" value="C:Golgi membrane"/>
    <property type="evidence" value="ECO:0007669"/>
    <property type="project" value="UniProtKB-SubCell"/>
</dbReference>
<organism evidence="12 13">
    <name type="scientific">Pelobates cultripes</name>
    <name type="common">Western spadefoot toad</name>
    <dbReference type="NCBI Taxonomy" id="61616"/>
    <lineage>
        <taxon>Eukaryota</taxon>
        <taxon>Metazoa</taxon>
        <taxon>Chordata</taxon>
        <taxon>Craniata</taxon>
        <taxon>Vertebrata</taxon>
        <taxon>Euteleostomi</taxon>
        <taxon>Amphibia</taxon>
        <taxon>Batrachia</taxon>
        <taxon>Anura</taxon>
        <taxon>Pelobatoidea</taxon>
        <taxon>Pelobatidae</taxon>
        <taxon>Pelobates</taxon>
    </lineage>
</organism>
<evidence type="ECO:0000256" key="10">
    <source>
        <dbReference type="ARBA" id="ARBA00023277"/>
    </source>
</evidence>
<evidence type="ECO:0000256" key="11">
    <source>
        <dbReference type="RuleBase" id="RU364020"/>
    </source>
</evidence>
<evidence type="ECO:0000256" key="2">
    <source>
        <dbReference type="ARBA" id="ARBA00006339"/>
    </source>
</evidence>
<keyword evidence="3 11" id="KW-0808">Transferase</keyword>
<keyword evidence="6" id="KW-1133">Transmembrane helix</keyword>
<name>A0AAD1WZ11_PELCU</name>
<keyword evidence="13" id="KW-1185">Reference proteome</keyword>
<dbReference type="PANTHER" id="PTHR12137:SF65">
    <property type="entry name" value="CARBOHYDRATE SULFOTRANSFERASE"/>
    <property type="match status" value="1"/>
</dbReference>
<dbReference type="GO" id="GO:0030166">
    <property type="term" value="P:proteoglycan biosynthetic process"/>
    <property type="evidence" value="ECO:0007669"/>
    <property type="project" value="TreeGrafter"/>
</dbReference>
<dbReference type="GO" id="GO:0008146">
    <property type="term" value="F:sulfotransferase activity"/>
    <property type="evidence" value="ECO:0007669"/>
    <property type="project" value="InterPro"/>
</dbReference>
<keyword evidence="8" id="KW-0472">Membrane</keyword>
<keyword evidence="7 11" id="KW-0333">Golgi apparatus</keyword>
<evidence type="ECO:0000313" key="13">
    <source>
        <dbReference type="Proteomes" id="UP001295444"/>
    </source>
</evidence>
<sequence length="221" mass="26089">MFLYCEVLKAGCSNWKRIIFVLKTNVNVKADYLEHDHIHGSRWLKRLSDYPKEKQCLRLANYTKVIFTRDPLQRIVSAYRDKFFHAAGYHGIQLPKIIKAKFRKNKTCLENVSFDEFVHYILENKPKTNDVHWRPFYHLCDPCNINYDILGKFETLKPDSDYVLKVIGAPPGLKYPEVKQFNESRTDAKTSAGYYNQLPLDLLQSLLEIYSLDFYLFDYAQ</sequence>
<dbReference type="Proteomes" id="UP001295444">
    <property type="component" value="Chromosome 13"/>
</dbReference>
<reference evidence="12" key="1">
    <citation type="submission" date="2022-03" db="EMBL/GenBank/DDBJ databases">
        <authorList>
            <person name="Alioto T."/>
            <person name="Alioto T."/>
            <person name="Gomez Garrido J."/>
        </authorList>
    </citation>
    <scope>NUCLEOTIDE SEQUENCE</scope>
</reference>
<gene>
    <name evidence="12" type="ORF">PECUL_23A004831</name>
</gene>
<proteinExistence type="inferred from homology"/>
<dbReference type="EC" id="2.8.2.-" evidence="11"/>
<comment type="similarity">
    <text evidence="2 11">Belongs to the sulfotransferase 2 family.</text>
</comment>
<evidence type="ECO:0000256" key="1">
    <source>
        <dbReference type="ARBA" id="ARBA00004323"/>
    </source>
</evidence>
<dbReference type="InterPro" id="IPR005331">
    <property type="entry name" value="Sulfotransferase"/>
</dbReference>
<dbReference type="InterPro" id="IPR018011">
    <property type="entry name" value="Carb_sulfotrans_8-10"/>
</dbReference>
<evidence type="ECO:0000256" key="7">
    <source>
        <dbReference type="ARBA" id="ARBA00023034"/>
    </source>
</evidence>
<evidence type="ECO:0000256" key="8">
    <source>
        <dbReference type="ARBA" id="ARBA00023136"/>
    </source>
</evidence>
<evidence type="ECO:0000313" key="12">
    <source>
        <dbReference type="EMBL" id="CAH2328434.1"/>
    </source>
</evidence>
<dbReference type="AlphaFoldDB" id="A0AAD1WZ11"/>
<keyword evidence="10 11" id="KW-0119">Carbohydrate metabolism</keyword>
<accession>A0AAD1WZ11</accession>
<evidence type="ECO:0000256" key="6">
    <source>
        <dbReference type="ARBA" id="ARBA00022989"/>
    </source>
</evidence>
<keyword evidence="5 11" id="KW-0735">Signal-anchor</keyword>
<evidence type="ECO:0000256" key="4">
    <source>
        <dbReference type="ARBA" id="ARBA00022692"/>
    </source>
</evidence>
<dbReference type="EMBL" id="OW240924">
    <property type="protein sequence ID" value="CAH2328434.1"/>
    <property type="molecule type" value="Genomic_DNA"/>
</dbReference>
<keyword evidence="4" id="KW-0812">Transmembrane</keyword>
<evidence type="ECO:0000256" key="5">
    <source>
        <dbReference type="ARBA" id="ARBA00022968"/>
    </source>
</evidence>